<dbReference type="InterPro" id="IPR036318">
    <property type="entry name" value="FAD-bd_PCMH-like_sf"/>
</dbReference>
<evidence type="ECO:0000313" key="5">
    <source>
        <dbReference type="Proteomes" id="UP000222310"/>
    </source>
</evidence>
<dbReference type="Proteomes" id="UP000222310">
    <property type="component" value="Unassembled WGS sequence"/>
</dbReference>
<dbReference type="EC" id="1.3.1.98" evidence="2"/>
<keyword evidence="2" id="KW-0132">Cell division</keyword>
<keyword evidence="1 2" id="KW-0560">Oxidoreductase</keyword>
<keyword evidence="2" id="KW-0963">Cytoplasm</keyword>
<dbReference type="GO" id="GO:0009252">
    <property type="term" value="P:peptidoglycan biosynthetic process"/>
    <property type="evidence" value="ECO:0007669"/>
    <property type="project" value="UniProtKB-UniRule"/>
</dbReference>
<evidence type="ECO:0000313" key="4">
    <source>
        <dbReference type="EMBL" id="PHK05484.1"/>
    </source>
</evidence>
<keyword evidence="2" id="KW-0573">Peptidoglycan synthesis</keyword>
<dbReference type="EMBL" id="LAHD01000015">
    <property type="protein sequence ID" value="PHK05484.1"/>
    <property type="molecule type" value="Genomic_DNA"/>
</dbReference>
<feature type="active site" evidence="2">
    <location>
        <position position="276"/>
    </location>
</feature>
<dbReference type="InterPro" id="IPR016166">
    <property type="entry name" value="FAD-bd_PCMH"/>
</dbReference>
<keyword evidence="2" id="KW-0961">Cell wall biogenesis/degradation</keyword>
<comment type="pathway">
    <text evidence="2">Cell wall biogenesis; peptidoglycan biosynthesis.</text>
</comment>
<protein>
    <recommendedName>
        <fullName evidence="2">UDP-N-acetylenolpyruvoylglucosamine reductase</fullName>
        <ecNumber evidence="2">1.3.1.98</ecNumber>
    </recommendedName>
    <alternativeName>
        <fullName evidence="2">UDP-N-acetylmuramate dehydrogenase</fullName>
    </alternativeName>
</protein>
<dbReference type="GO" id="GO:0008360">
    <property type="term" value="P:regulation of cell shape"/>
    <property type="evidence" value="ECO:0007669"/>
    <property type="project" value="UniProtKB-KW"/>
</dbReference>
<dbReference type="SUPFAM" id="SSF56176">
    <property type="entry name" value="FAD-binding/transporter-associated domain-like"/>
    <property type="match status" value="1"/>
</dbReference>
<dbReference type="GO" id="GO:0008762">
    <property type="term" value="F:UDP-N-acetylmuramate dehydrogenase activity"/>
    <property type="evidence" value="ECO:0007669"/>
    <property type="project" value="UniProtKB-UniRule"/>
</dbReference>
<evidence type="ECO:0000256" key="2">
    <source>
        <dbReference type="HAMAP-Rule" id="MF_00037"/>
    </source>
</evidence>
<dbReference type="GO" id="GO:0051301">
    <property type="term" value="P:cell division"/>
    <property type="evidence" value="ECO:0007669"/>
    <property type="project" value="UniProtKB-KW"/>
</dbReference>
<dbReference type="GO" id="GO:0071555">
    <property type="term" value="P:cell wall organization"/>
    <property type="evidence" value="ECO:0007669"/>
    <property type="project" value="UniProtKB-KW"/>
</dbReference>
<dbReference type="GO" id="GO:0071949">
    <property type="term" value="F:FAD binding"/>
    <property type="evidence" value="ECO:0007669"/>
    <property type="project" value="InterPro"/>
</dbReference>
<comment type="caution">
    <text evidence="4">The sequence shown here is derived from an EMBL/GenBank/DDBJ whole genome shotgun (WGS) entry which is preliminary data.</text>
</comment>
<dbReference type="PANTHER" id="PTHR21071:SF4">
    <property type="entry name" value="UDP-N-ACETYLENOLPYRUVOYLGLUCOSAMINE REDUCTASE"/>
    <property type="match status" value="1"/>
</dbReference>
<comment type="function">
    <text evidence="2">Cell wall formation.</text>
</comment>
<dbReference type="SUPFAM" id="SSF56194">
    <property type="entry name" value="Uridine diphospho-N-Acetylenolpyruvylglucosamine reductase, MurB, C-terminal domain"/>
    <property type="match status" value="1"/>
</dbReference>
<dbReference type="GO" id="GO:0005829">
    <property type="term" value="C:cytosol"/>
    <property type="evidence" value="ECO:0007669"/>
    <property type="project" value="TreeGrafter"/>
</dbReference>
<dbReference type="InterPro" id="IPR003170">
    <property type="entry name" value="MurB"/>
</dbReference>
<organism evidence="4 5">
    <name type="scientific">Nostoc linckia z8</name>
    <dbReference type="NCBI Taxonomy" id="1628746"/>
    <lineage>
        <taxon>Bacteria</taxon>
        <taxon>Bacillati</taxon>
        <taxon>Cyanobacteriota</taxon>
        <taxon>Cyanophyceae</taxon>
        <taxon>Nostocales</taxon>
        <taxon>Nostocaceae</taxon>
        <taxon>Nostoc</taxon>
    </lineage>
</organism>
<evidence type="ECO:0000259" key="3">
    <source>
        <dbReference type="PROSITE" id="PS51387"/>
    </source>
</evidence>
<proteinExistence type="inferred from homology"/>
<feature type="active site" evidence="2">
    <location>
        <position position="165"/>
    </location>
</feature>
<dbReference type="RefSeq" id="WP_099067483.1">
    <property type="nucleotide sequence ID" value="NZ_LAHD01000015.1"/>
</dbReference>
<dbReference type="PROSITE" id="PS51387">
    <property type="entry name" value="FAD_PCMH"/>
    <property type="match status" value="1"/>
</dbReference>
<dbReference type="Gene3D" id="3.30.465.10">
    <property type="match status" value="1"/>
</dbReference>
<comment type="similarity">
    <text evidence="2">Belongs to the MurB family.</text>
</comment>
<dbReference type="InterPro" id="IPR006094">
    <property type="entry name" value="Oxid_FAD_bind_N"/>
</dbReference>
<dbReference type="AlphaFoldDB" id="A0A9Q5ZEF5"/>
<keyword evidence="2" id="KW-0133">Cell shape</keyword>
<comment type="catalytic activity">
    <reaction evidence="2">
        <text>UDP-N-acetyl-alpha-D-muramate + NADP(+) = UDP-N-acetyl-3-O-(1-carboxyvinyl)-alpha-D-glucosamine + NADPH + H(+)</text>
        <dbReference type="Rhea" id="RHEA:12248"/>
        <dbReference type="ChEBI" id="CHEBI:15378"/>
        <dbReference type="ChEBI" id="CHEBI:57783"/>
        <dbReference type="ChEBI" id="CHEBI:58349"/>
        <dbReference type="ChEBI" id="CHEBI:68483"/>
        <dbReference type="ChEBI" id="CHEBI:70757"/>
        <dbReference type="EC" id="1.3.1.98"/>
    </reaction>
</comment>
<comment type="cofactor">
    <cofactor evidence="2">
        <name>FAD</name>
        <dbReference type="ChEBI" id="CHEBI:57692"/>
    </cofactor>
</comment>
<dbReference type="InterPro" id="IPR016169">
    <property type="entry name" value="FAD-bd_PCMH_sub2"/>
</dbReference>
<sequence length="281" mass="31839">MSNLKIESLTSNNLSHYRTQHNFQRVGEINSIEELQEYCNWAKENKVNIYIIGNGSNTLFARKNIQSLILKNKLPKYIKSLGDNRVEVSSSVSIMEVLKHCYQNSADSFYYLASVPATIGGALAMNAGRGRQHGCTIYDFVESVTFFEDGSIKTLDNSQIVRDYRQTIFTGVHSKLILSAVFKFEPQTFTENPIVFRQHWAKKHQDNTAPNCGSVFKTANFKILSKLRGMSIGKAMFSAKTTNWILTKSQNSYAILLLIKMAQFLHFVSGQKIELEVIVID</sequence>
<dbReference type="InterPro" id="IPR036635">
    <property type="entry name" value="MurB_C_sf"/>
</dbReference>
<feature type="active site" description="Proton donor" evidence="2">
    <location>
        <position position="214"/>
    </location>
</feature>
<reference evidence="4 5" key="1">
    <citation type="submission" date="2015-02" db="EMBL/GenBank/DDBJ databases">
        <title>Nostoc linckia genome annotation.</title>
        <authorList>
            <person name="Zhou Z."/>
        </authorList>
    </citation>
    <scope>NUCLEOTIDE SEQUENCE [LARGE SCALE GENOMIC DNA]</scope>
    <source>
        <strain evidence="5">z8</strain>
    </source>
</reference>
<comment type="subcellular location">
    <subcellularLocation>
        <location evidence="2">Cytoplasm</location>
    </subcellularLocation>
</comment>
<keyword evidence="2" id="KW-0521">NADP</keyword>
<dbReference type="GeneID" id="57094724"/>
<dbReference type="Pfam" id="PF01565">
    <property type="entry name" value="FAD_binding_4"/>
    <property type="match status" value="1"/>
</dbReference>
<evidence type="ECO:0000256" key="1">
    <source>
        <dbReference type="ARBA" id="ARBA00023002"/>
    </source>
</evidence>
<name>A0A9Q5ZEF5_NOSLI</name>
<gene>
    <name evidence="2" type="primary">murB</name>
    <name evidence="4" type="ORF">VF08_07765</name>
</gene>
<dbReference type="PANTHER" id="PTHR21071">
    <property type="entry name" value="UDP-N-ACETYLENOLPYRUVOYLGLUCOSAMINE REDUCTASE"/>
    <property type="match status" value="1"/>
</dbReference>
<keyword evidence="2" id="KW-0131">Cell cycle</keyword>
<keyword evidence="2" id="KW-0274">FAD</keyword>
<keyword evidence="2" id="KW-0285">Flavoprotein</keyword>
<dbReference type="HAMAP" id="MF_00037">
    <property type="entry name" value="MurB"/>
    <property type="match status" value="1"/>
</dbReference>
<dbReference type="Gene3D" id="3.30.43.10">
    <property type="entry name" value="Uridine Diphospho-n-acetylenolpyruvylglucosamine Reductase, domain 2"/>
    <property type="match status" value="1"/>
</dbReference>
<accession>A0A9Q5ZEF5</accession>
<dbReference type="InterPro" id="IPR016167">
    <property type="entry name" value="FAD-bd_PCMH_sub1"/>
</dbReference>
<feature type="domain" description="FAD-binding PCMH-type" evidence="3">
    <location>
        <begin position="18"/>
        <end position="187"/>
    </location>
</feature>